<evidence type="ECO:0000256" key="5">
    <source>
        <dbReference type="SAM" id="MobiDB-lite"/>
    </source>
</evidence>
<dbReference type="Gene3D" id="2.10.90.10">
    <property type="entry name" value="Cystine-knot cytokines"/>
    <property type="match status" value="1"/>
</dbReference>
<keyword evidence="3" id="KW-0497">Mitogen</keyword>
<evidence type="ECO:0000313" key="8">
    <source>
        <dbReference type="EMBL" id="RLU23526.1"/>
    </source>
</evidence>
<evidence type="ECO:0000259" key="7">
    <source>
        <dbReference type="PROSITE" id="PS50278"/>
    </source>
</evidence>
<dbReference type="PROSITE" id="PS50278">
    <property type="entry name" value="PDGF_2"/>
    <property type="match status" value="1"/>
</dbReference>
<gene>
    <name evidence="8" type="ORF">DMN91_003731</name>
</gene>
<evidence type="ECO:0000256" key="4">
    <source>
        <dbReference type="RuleBase" id="RU003818"/>
    </source>
</evidence>
<evidence type="ECO:0000256" key="2">
    <source>
        <dbReference type="ARBA" id="ARBA00023030"/>
    </source>
</evidence>
<comment type="caution">
    <text evidence="8">The sequence shown here is derived from an EMBL/GenBank/DDBJ whole genome shotgun (WGS) entry which is preliminary data.</text>
</comment>
<sequence length="335" mass="37496">MYVNNESAAYLRCLSVKISIFAIICILGTFILGQVKTQDFHDDIIYPGSDNSRVRNNPTVQSAEDGDTQIPVDLANRLNAMESSDEFLQLLQGVPHADTSSFMLNSRFGGDERTSAIVPTPANCIPELQPVSLKLDDDPSTMIFPSCTRIPRCGGCCSTSLLSCQPTATEIRNFMVIVASVKELGYKGRQIVPLEEHIKCKCDCKIKAKDCTEKQHYEPHNCRCACSNVDEEQKCRKESDIKIWNGDLCSCSCRTIEECSTGYFFNHNTCRCGPINRPVNRFVPTKGSNYNFGNRQPENVPPVIIPLDPSDPRRKHKEDPESRDSVLSCPWCIRN</sequence>
<name>A0A3L8DT64_OOCBI</name>
<proteinExistence type="inferred from homology"/>
<keyword evidence="6" id="KW-1133">Transmembrane helix</keyword>
<dbReference type="EMBL" id="QOIP01000004">
    <property type="protein sequence ID" value="RLU23526.1"/>
    <property type="molecule type" value="Genomic_DNA"/>
</dbReference>
<evidence type="ECO:0000256" key="1">
    <source>
        <dbReference type="ARBA" id="ARBA00006686"/>
    </source>
</evidence>
<feature type="domain" description="Platelet-derived growth factor (PDGF) family profile" evidence="7">
    <location>
        <begin position="130"/>
        <end position="207"/>
    </location>
</feature>
<dbReference type="AlphaFoldDB" id="A0A3L8DT64"/>
<keyword evidence="6" id="KW-0472">Membrane</keyword>
<feature type="region of interest" description="Disordered" evidence="5">
    <location>
        <begin position="293"/>
        <end position="325"/>
    </location>
</feature>
<keyword evidence="2 4" id="KW-0339">Growth factor</keyword>
<dbReference type="GO" id="GO:0051781">
    <property type="term" value="P:positive regulation of cell division"/>
    <property type="evidence" value="ECO:0007669"/>
    <property type="project" value="UniProtKB-KW"/>
</dbReference>
<keyword evidence="6" id="KW-0812">Transmembrane</keyword>
<dbReference type="GO" id="GO:0070851">
    <property type="term" value="F:growth factor receptor binding"/>
    <property type="evidence" value="ECO:0007669"/>
    <property type="project" value="TreeGrafter"/>
</dbReference>
<dbReference type="GO" id="GO:0005615">
    <property type="term" value="C:extracellular space"/>
    <property type="evidence" value="ECO:0007669"/>
    <property type="project" value="TreeGrafter"/>
</dbReference>
<dbReference type="GO" id="GO:0008284">
    <property type="term" value="P:positive regulation of cell population proliferation"/>
    <property type="evidence" value="ECO:0007669"/>
    <property type="project" value="TreeGrafter"/>
</dbReference>
<dbReference type="GO" id="GO:0008083">
    <property type="term" value="F:growth factor activity"/>
    <property type="evidence" value="ECO:0007669"/>
    <property type="project" value="UniProtKB-KW"/>
</dbReference>
<organism evidence="8">
    <name type="scientific">Ooceraea biroi</name>
    <name type="common">Clonal raider ant</name>
    <name type="synonym">Cerapachys biroi</name>
    <dbReference type="NCBI Taxonomy" id="2015173"/>
    <lineage>
        <taxon>Eukaryota</taxon>
        <taxon>Metazoa</taxon>
        <taxon>Ecdysozoa</taxon>
        <taxon>Arthropoda</taxon>
        <taxon>Hexapoda</taxon>
        <taxon>Insecta</taxon>
        <taxon>Pterygota</taxon>
        <taxon>Neoptera</taxon>
        <taxon>Endopterygota</taxon>
        <taxon>Hymenoptera</taxon>
        <taxon>Apocrita</taxon>
        <taxon>Aculeata</taxon>
        <taxon>Formicoidea</taxon>
        <taxon>Formicidae</taxon>
        <taxon>Dorylinae</taxon>
        <taxon>Ooceraea</taxon>
    </lineage>
</organism>
<protein>
    <recommendedName>
        <fullName evidence="7">Platelet-derived growth factor (PDGF) family profile domain-containing protein</fullName>
    </recommendedName>
</protein>
<dbReference type="GO" id="GO:0016020">
    <property type="term" value="C:membrane"/>
    <property type="evidence" value="ECO:0007669"/>
    <property type="project" value="InterPro"/>
</dbReference>
<evidence type="ECO:0000256" key="3">
    <source>
        <dbReference type="ARBA" id="ARBA00023246"/>
    </source>
</evidence>
<dbReference type="Proteomes" id="UP000279307">
    <property type="component" value="Chromosome 4"/>
</dbReference>
<dbReference type="SUPFAM" id="SSF57501">
    <property type="entry name" value="Cystine-knot cytokines"/>
    <property type="match status" value="1"/>
</dbReference>
<dbReference type="OrthoDB" id="8878063at2759"/>
<comment type="similarity">
    <text evidence="1 4">Belongs to the PDGF/VEGF growth factor family.</text>
</comment>
<evidence type="ECO:0000256" key="6">
    <source>
        <dbReference type="SAM" id="Phobius"/>
    </source>
</evidence>
<dbReference type="PANTHER" id="PTHR11633">
    <property type="entry name" value="PLATELET-DERIVED GROWTH FACTOR"/>
    <property type="match status" value="1"/>
</dbReference>
<reference evidence="8" key="2">
    <citation type="submission" date="2018-07" db="EMBL/GenBank/DDBJ databases">
        <authorList>
            <person name="Mckenzie S.K."/>
            <person name="Kronauer D.J.C."/>
        </authorList>
    </citation>
    <scope>NUCLEOTIDE SEQUENCE</scope>
    <source>
        <strain evidence="8">Clonal line C1</strain>
    </source>
</reference>
<dbReference type="SMART" id="SM00141">
    <property type="entry name" value="PDGF"/>
    <property type="match status" value="1"/>
</dbReference>
<dbReference type="PANTHER" id="PTHR11633:SF1">
    <property type="entry name" value="LD28763P"/>
    <property type="match status" value="1"/>
</dbReference>
<dbReference type="Pfam" id="PF00341">
    <property type="entry name" value="PDGF"/>
    <property type="match status" value="1"/>
</dbReference>
<feature type="transmembrane region" description="Helical" evidence="6">
    <location>
        <begin position="9"/>
        <end position="32"/>
    </location>
</feature>
<reference evidence="8" key="1">
    <citation type="journal article" date="2018" name="Genome Res.">
        <title>The genomic architecture and molecular evolution of ant odorant receptors.</title>
        <authorList>
            <person name="McKenzie S.K."/>
            <person name="Kronauer D.J.C."/>
        </authorList>
    </citation>
    <scope>NUCLEOTIDE SEQUENCE [LARGE SCALE GENOMIC DNA]</scope>
    <source>
        <strain evidence="8">Clonal line C1</strain>
    </source>
</reference>
<accession>A0A3L8DT64</accession>
<dbReference type="InterPro" id="IPR029034">
    <property type="entry name" value="Cystine-knot_cytokine"/>
</dbReference>
<dbReference type="InterPro" id="IPR000072">
    <property type="entry name" value="PDGF/VEGF_dom"/>
</dbReference>